<comment type="caution">
    <text evidence="2">The sequence shown here is derived from an EMBL/GenBank/DDBJ whole genome shotgun (WGS) entry which is preliminary data.</text>
</comment>
<proteinExistence type="predicted"/>
<reference evidence="2 3" key="1">
    <citation type="submission" date="2023-12" db="EMBL/GenBank/DDBJ databases">
        <title>Streptomyces sp. V4-01.</title>
        <authorList>
            <person name="Somphong A."/>
            <person name="Phongsopitanun W."/>
        </authorList>
    </citation>
    <scope>NUCLEOTIDE SEQUENCE [LARGE SCALE GENOMIC DNA]</scope>
    <source>
        <strain evidence="2 3">V4-01</strain>
    </source>
</reference>
<dbReference type="Proteomes" id="UP001344658">
    <property type="component" value="Unassembled WGS sequence"/>
</dbReference>
<dbReference type="Gene3D" id="3.30.70.1230">
    <property type="entry name" value="Nucleotide cyclase"/>
    <property type="match status" value="1"/>
</dbReference>
<organism evidence="2 3">
    <name type="scientific">Actinacidiphila polyblastidii</name>
    <dbReference type="NCBI Taxonomy" id="3110430"/>
    <lineage>
        <taxon>Bacteria</taxon>
        <taxon>Bacillati</taxon>
        <taxon>Actinomycetota</taxon>
        <taxon>Actinomycetes</taxon>
        <taxon>Kitasatosporales</taxon>
        <taxon>Streptomycetaceae</taxon>
        <taxon>Actinacidiphila</taxon>
    </lineage>
</organism>
<feature type="region of interest" description="Disordered" evidence="1">
    <location>
        <begin position="199"/>
        <end position="289"/>
    </location>
</feature>
<feature type="compositionally biased region" description="Pro residues" evidence="1">
    <location>
        <begin position="230"/>
        <end position="242"/>
    </location>
</feature>
<sequence length="394" mass="41182">MAVTPQYFVILVVDIERFGARPNPVQTFLRRSLYELLESALEEAGIDHRGGARPVDRGDGLFLLLPGSVPKTDLVGLFVARLRTGLRAHAQTSSDAAALRLRVVLHSGEVAWDGRGWVGEDLNTACRMVDHQPLRDTLAAAGDAQLVLGISDGWHRSVLRHDYPQLDTAAFRPVRFDAKEIQDETVWVLVPGYPAPPGLEHAGTAEPAAAGHPVRHAAAARSANGAAPPAAAPPTTAPPTTAPPTTAAPTTAAQHPSWRPEMPTASPDSPDEPYSVSVSQTGGGTQQAVGINHGYVSQSGAGSAGPAPDPVLLAHITTLRRALRDARQHSEVDADTFEGASRALDEAAREAAAGPAGRSRFVLALRSFRGLVEPVTALAAAAAAVIASVRGNGS</sequence>
<name>A0ABU7PEF1_9ACTN</name>
<evidence type="ECO:0000256" key="1">
    <source>
        <dbReference type="SAM" id="MobiDB-lite"/>
    </source>
</evidence>
<protein>
    <recommendedName>
        <fullName evidence="4">Guanylate cyclase domain-containing protein</fullName>
    </recommendedName>
</protein>
<accession>A0ABU7PEF1</accession>
<evidence type="ECO:0008006" key="4">
    <source>
        <dbReference type="Google" id="ProtNLM"/>
    </source>
</evidence>
<evidence type="ECO:0000313" key="2">
    <source>
        <dbReference type="EMBL" id="MEE4544171.1"/>
    </source>
</evidence>
<feature type="compositionally biased region" description="Low complexity" evidence="1">
    <location>
        <begin position="207"/>
        <end position="229"/>
    </location>
</feature>
<gene>
    <name evidence="2" type="ORF">V2S66_19605</name>
</gene>
<keyword evidence="3" id="KW-1185">Reference proteome</keyword>
<feature type="compositionally biased region" description="Low complexity" evidence="1">
    <location>
        <begin position="243"/>
        <end position="253"/>
    </location>
</feature>
<dbReference type="InterPro" id="IPR029787">
    <property type="entry name" value="Nucleotide_cyclase"/>
</dbReference>
<dbReference type="RefSeq" id="WP_330797161.1">
    <property type="nucleotide sequence ID" value="NZ_JAZEWV010000015.1"/>
</dbReference>
<evidence type="ECO:0000313" key="3">
    <source>
        <dbReference type="Proteomes" id="UP001344658"/>
    </source>
</evidence>
<dbReference type="EMBL" id="JAZEWV010000015">
    <property type="protein sequence ID" value="MEE4544171.1"/>
    <property type="molecule type" value="Genomic_DNA"/>
</dbReference>